<feature type="transmembrane region" description="Helical" evidence="3">
    <location>
        <begin position="142"/>
        <end position="167"/>
    </location>
</feature>
<keyword evidence="2" id="KW-1003">Cell membrane</keyword>
<gene>
    <name evidence="4" type="primary">bioY</name>
    <name evidence="4" type="ORF">XM38_006560</name>
</gene>
<keyword evidence="2" id="KW-0813">Transport</keyword>
<feature type="transmembrane region" description="Helical" evidence="3">
    <location>
        <begin position="52"/>
        <end position="71"/>
    </location>
</feature>
<dbReference type="GO" id="GO:0015225">
    <property type="term" value="F:biotin transmembrane transporter activity"/>
    <property type="evidence" value="ECO:0007669"/>
    <property type="project" value="UniProtKB-UniRule"/>
</dbReference>
<organism evidence="4 5">
    <name type="scientific">Halomicronema hongdechloris C2206</name>
    <dbReference type="NCBI Taxonomy" id="1641165"/>
    <lineage>
        <taxon>Bacteria</taxon>
        <taxon>Bacillati</taxon>
        <taxon>Cyanobacteriota</taxon>
        <taxon>Cyanophyceae</taxon>
        <taxon>Nodosilineales</taxon>
        <taxon>Nodosilineaceae</taxon>
        <taxon>Halomicronema</taxon>
    </lineage>
</organism>
<evidence type="ECO:0000313" key="4">
    <source>
        <dbReference type="EMBL" id="ASC69727.1"/>
    </source>
</evidence>
<dbReference type="PIRSF" id="PIRSF016661">
    <property type="entry name" value="BioY"/>
    <property type="match status" value="1"/>
</dbReference>
<keyword evidence="3" id="KW-1133">Transmembrane helix</keyword>
<dbReference type="OrthoDB" id="9803495at2"/>
<feature type="transmembrane region" description="Helical" evidence="3">
    <location>
        <begin position="187"/>
        <end position="206"/>
    </location>
</feature>
<dbReference type="Proteomes" id="UP000191901">
    <property type="component" value="Chromosome"/>
</dbReference>
<protein>
    <recommendedName>
        <fullName evidence="2">Biotin transporter</fullName>
    </recommendedName>
</protein>
<evidence type="ECO:0000256" key="2">
    <source>
        <dbReference type="PIRNR" id="PIRNR016661"/>
    </source>
</evidence>
<feature type="transmembrane region" description="Helical" evidence="3">
    <location>
        <begin position="20"/>
        <end position="40"/>
    </location>
</feature>
<dbReference type="AlphaFoldDB" id="A0A1Z3HHP0"/>
<dbReference type="GO" id="GO:0005886">
    <property type="term" value="C:plasma membrane"/>
    <property type="evidence" value="ECO:0007669"/>
    <property type="project" value="UniProtKB-SubCell"/>
</dbReference>
<comment type="subcellular location">
    <subcellularLocation>
        <location evidence="2">Cell membrane</location>
        <topology evidence="2">Multi-pass membrane protein</topology>
    </subcellularLocation>
</comment>
<dbReference type="PANTHER" id="PTHR34295">
    <property type="entry name" value="BIOTIN TRANSPORTER BIOY"/>
    <property type="match status" value="1"/>
</dbReference>
<name>A0A1Z3HHP0_9CYAN</name>
<comment type="similarity">
    <text evidence="1 2">Belongs to the BioY family.</text>
</comment>
<dbReference type="KEGG" id="hhg:XM38_006560"/>
<evidence type="ECO:0000256" key="1">
    <source>
        <dbReference type="ARBA" id="ARBA00010692"/>
    </source>
</evidence>
<dbReference type="Gene3D" id="1.10.1760.20">
    <property type="match status" value="1"/>
</dbReference>
<evidence type="ECO:0000256" key="3">
    <source>
        <dbReference type="SAM" id="Phobius"/>
    </source>
</evidence>
<dbReference type="EMBL" id="CP021983">
    <property type="protein sequence ID" value="ASC69727.1"/>
    <property type="molecule type" value="Genomic_DNA"/>
</dbReference>
<feature type="transmembrane region" description="Helical" evidence="3">
    <location>
        <begin position="83"/>
        <end position="102"/>
    </location>
</feature>
<reference evidence="4 5" key="1">
    <citation type="journal article" date="2016" name="Biochim. Biophys. Acta">
        <title>Characterization of red-shifted phycobilisomes isolated from the chlorophyll f-containing cyanobacterium Halomicronema hongdechloris.</title>
        <authorList>
            <person name="Li Y."/>
            <person name="Lin Y."/>
            <person name="Garvey C.J."/>
            <person name="Birch D."/>
            <person name="Corkery R.W."/>
            <person name="Loughlin P.C."/>
            <person name="Scheer H."/>
            <person name="Willows R.D."/>
            <person name="Chen M."/>
        </authorList>
    </citation>
    <scope>NUCLEOTIDE SEQUENCE [LARGE SCALE GENOMIC DNA]</scope>
    <source>
        <strain evidence="4 5">C2206</strain>
    </source>
</reference>
<sequence length="212" mass="22697">MNRLPIGNQGILQVFAPFELFWALIGLILTIAATWMEVFITNAPWSWGGAGLRVYSLGVSFQVGAVLLTGCLGGKTAAALSQIAYLTLGLLLFQVFELQVFTQGGGLAYVREPSFGYLVGFVPAAWICGYLAFRDAPKLETLALSSVSGLTAIHGCGVLYLCIAYGFGWIGNPSLSFLQAVATYSLWPLPGQLVVACAVAVIAFIARRLLFY</sequence>
<accession>A0A1Z3HHP0</accession>
<keyword evidence="5" id="KW-1185">Reference proteome</keyword>
<dbReference type="Pfam" id="PF02632">
    <property type="entry name" value="BioY"/>
    <property type="match status" value="1"/>
</dbReference>
<keyword evidence="3" id="KW-0812">Transmembrane</keyword>
<keyword evidence="2 3" id="KW-0472">Membrane</keyword>
<dbReference type="RefSeq" id="WP_080809078.1">
    <property type="nucleotide sequence ID" value="NZ_CP021983.2"/>
</dbReference>
<dbReference type="PANTHER" id="PTHR34295:SF1">
    <property type="entry name" value="BIOTIN TRANSPORTER BIOY"/>
    <property type="match status" value="1"/>
</dbReference>
<feature type="transmembrane region" description="Helical" evidence="3">
    <location>
        <begin position="114"/>
        <end position="133"/>
    </location>
</feature>
<evidence type="ECO:0000313" key="5">
    <source>
        <dbReference type="Proteomes" id="UP000191901"/>
    </source>
</evidence>
<dbReference type="STRING" id="1641165.XM38_11305"/>
<proteinExistence type="inferred from homology"/>
<dbReference type="InterPro" id="IPR003784">
    <property type="entry name" value="BioY"/>
</dbReference>